<dbReference type="SUPFAM" id="SSF144232">
    <property type="entry name" value="HIT/MYND zinc finger-like"/>
    <property type="match status" value="1"/>
</dbReference>
<keyword evidence="1" id="KW-0479">Metal-binding</keyword>
<reference evidence="5" key="1">
    <citation type="journal article" date="2020" name="Stud. Mycol.">
        <title>101 Dothideomycetes genomes: a test case for predicting lifestyles and emergence of pathogens.</title>
        <authorList>
            <person name="Haridas S."/>
            <person name="Albert R."/>
            <person name="Binder M."/>
            <person name="Bloem J."/>
            <person name="Labutti K."/>
            <person name="Salamov A."/>
            <person name="Andreopoulos B."/>
            <person name="Baker S."/>
            <person name="Barry K."/>
            <person name="Bills G."/>
            <person name="Bluhm B."/>
            <person name="Cannon C."/>
            <person name="Castanera R."/>
            <person name="Culley D."/>
            <person name="Daum C."/>
            <person name="Ezra D."/>
            <person name="Gonzalez J."/>
            <person name="Henrissat B."/>
            <person name="Kuo A."/>
            <person name="Liang C."/>
            <person name="Lipzen A."/>
            <person name="Lutzoni F."/>
            <person name="Magnuson J."/>
            <person name="Mondo S."/>
            <person name="Nolan M."/>
            <person name="Ohm R."/>
            <person name="Pangilinan J."/>
            <person name="Park H.-J."/>
            <person name="Ramirez L."/>
            <person name="Alfaro M."/>
            <person name="Sun H."/>
            <person name="Tritt A."/>
            <person name="Yoshinaga Y."/>
            <person name="Zwiers L.-H."/>
            <person name="Turgeon B."/>
            <person name="Goodwin S."/>
            <person name="Spatafora J."/>
            <person name="Crous P."/>
            <person name="Grigoriev I."/>
        </authorList>
    </citation>
    <scope>NUCLEOTIDE SEQUENCE</scope>
    <source>
        <strain evidence="5">CBS 121167</strain>
    </source>
</reference>
<dbReference type="Pfam" id="PF01753">
    <property type="entry name" value="zf-MYND"/>
    <property type="match status" value="1"/>
</dbReference>
<feature type="non-terminal residue" evidence="5">
    <location>
        <position position="1"/>
    </location>
</feature>
<keyword evidence="6" id="KW-1185">Reference proteome</keyword>
<dbReference type="GeneID" id="54293743"/>
<evidence type="ECO:0000256" key="2">
    <source>
        <dbReference type="ARBA" id="ARBA00022771"/>
    </source>
</evidence>
<organism evidence="5 6">
    <name type="scientific">Aplosporella prunicola CBS 121167</name>
    <dbReference type="NCBI Taxonomy" id="1176127"/>
    <lineage>
        <taxon>Eukaryota</taxon>
        <taxon>Fungi</taxon>
        <taxon>Dikarya</taxon>
        <taxon>Ascomycota</taxon>
        <taxon>Pezizomycotina</taxon>
        <taxon>Dothideomycetes</taxon>
        <taxon>Dothideomycetes incertae sedis</taxon>
        <taxon>Botryosphaeriales</taxon>
        <taxon>Aplosporellaceae</taxon>
        <taxon>Aplosporella</taxon>
    </lineage>
</organism>
<name>A0A6A6AXJ7_9PEZI</name>
<dbReference type="AlphaFoldDB" id="A0A6A6AXJ7"/>
<protein>
    <recommendedName>
        <fullName evidence="4">MYND-type domain-containing protein</fullName>
    </recommendedName>
</protein>
<dbReference type="EMBL" id="ML995514">
    <property type="protein sequence ID" value="KAF2136682.1"/>
    <property type="molecule type" value="Genomic_DNA"/>
</dbReference>
<dbReference type="RefSeq" id="XP_033392400.1">
    <property type="nucleotide sequence ID" value="XM_033536247.1"/>
</dbReference>
<evidence type="ECO:0000313" key="6">
    <source>
        <dbReference type="Proteomes" id="UP000799438"/>
    </source>
</evidence>
<dbReference type="GO" id="GO:0008270">
    <property type="term" value="F:zinc ion binding"/>
    <property type="evidence" value="ECO:0007669"/>
    <property type="project" value="UniProtKB-KW"/>
</dbReference>
<feature type="non-terminal residue" evidence="5">
    <location>
        <position position="209"/>
    </location>
</feature>
<accession>A0A6A6AXJ7</accession>
<dbReference type="OrthoDB" id="432970at2759"/>
<evidence type="ECO:0000259" key="4">
    <source>
        <dbReference type="Pfam" id="PF01753"/>
    </source>
</evidence>
<dbReference type="Gene3D" id="6.10.140.2220">
    <property type="match status" value="1"/>
</dbReference>
<evidence type="ECO:0000256" key="3">
    <source>
        <dbReference type="ARBA" id="ARBA00022833"/>
    </source>
</evidence>
<evidence type="ECO:0000313" key="5">
    <source>
        <dbReference type="EMBL" id="KAF2136682.1"/>
    </source>
</evidence>
<dbReference type="Proteomes" id="UP000799438">
    <property type="component" value="Unassembled WGS sequence"/>
</dbReference>
<sequence length="209" mass="24278">QCTGCRGIPGSRITFYCSRNCQEAHWEVHKKTCWSLIVRKRFYRAAQLLKDAWLVYRRISYDVLVERVEIVKNDILVTEGDMQLARKQRGGRMTFSFLDSSVENEEVKKAILCDIMCMDAVAYMHETIKSVLSGLVSQAPNPFAELDLEVKNQTWNVRHIKPSGLHDPTQYDHHVLRIKVKNGEDYILGLTSAQYGWHDDAFPYQEYMD</sequence>
<feature type="domain" description="MYND-type" evidence="4">
    <location>
        <begin position="1"/>
        <end position="33"/>
    </location>
</feature>
<proteinExistence type="predicted"/>
<dbReference type="InterPro" id="IPR002893">
    <property type="entry name" value="Znf_MYND"/>
</dbReference>
<gene>
    <name evidence="5" type="ORF">K452DRAFT_216004</name>
</gene>
<keyword evidence="3" id="KW-0862">Zinc</keyword>
<keyword evidence="2" id="KW-0863">Zinc-finger</keyword>
<evidence type="ECO:0000256" key="1">
    <source>
        <dbReference type="ARBA" id="ARBA00022723"/>
    </source>
</evidence>